<reference evidence="1" key="3">
    <citation type="journal article" date="2021" name="Syst. Appl. Microbiol.">
        <title>Roseomonas hellenica sp. nov., isolated from roots of wild-growing Alkanna tinctoria.</title>
        <authorList>
            <person name="Rat A."/>
            <person name="Naranjo H.D."/>
            <person name="Lebbe L."/>
            <person name="Cnockaert M."/>
            <person name="Krigas N."/>
            <person name="Grigoriadou K."/>
            <person name="Maloupa E."/>
            <person name="Willems A."/>
        </authorList>
    </citation>
    <scope>NUCLEOTIDE SEQUENCE</scope>
    <source>
        <strain evidence="1">LMG 31161</strain>
    </source>
</reference>
<dbReference type="PIRSF" id="PIRSF028291">
    <property type="entry name" value="UCP028291"/>
    <property type="match status" value="1"/>
</dbReference>
<dbReference type="InterPro" id="IPR014543">
    <property type="entry name" value="UCP028291"/>
</dbReference>
<dbReference type="Gene3D" id="3.30.310.50">
    <property type="entry name" value="Alpha-D-phosphohexomutase, C-terminal domain"/>
    <property type="match status" value="1"/>
</dbReference>
<dbReference type="Pfam" id="PF09981">
    <property type="entry name" value="DUF2218"/>
    <property type="match status" value="1"/>
</dbReference>
<accession>A0A9X9WBI5</accession>
<evidence type="ECO:0000313" key="4">
    <source>
        <dbReference type="Proteomes" id="UP001138708"/>
    </source>
</evidence>
<dbReference type="Proteomes" id="UP000746741">
    <property type="component" value="Unassembled WGS sequence"/>
</dbReference>
<gene>
    <name evidence="2" type="ORF">GWK15_18495</name>
    <name evidence="1" type="ORF">GXW75_00430</name>
</gene>
<keyword evidence="3" id="KW-1185">Reference proteome</keyword>
<evidence type="ECO:0000313" key="2">
    <source>
        <dbReference type="EMBL" id="NKE18951.1"/>
    </source>
</evidence>
<name>A0A9X9WBI5_9PROT</name>
<dbReference type="AlphaFoldDB" id="A0A9X9WBI5"/>
<reference evidence="2 3" key="2">
    <citation type="submission" date="2020-02" db="EMBL/GenBank/DDBJ databases">
        <authorList>
            <person name="Sun Q."/>
            <person name="Inoue M."/>
        </authorList>
    </citation>
    <scope>NUCLEOTIDE SEQUENCE [LARGE SCALE GENOMIC DNA]</scope>
    <source>
        <strain evidence="2 3">KCTC 22478</strain>
    </source>
</reference>
<dbReference type="EMBL" id="JAAVUP010000006">
    <property type="protein sequence ID" value="NKE18951.1"/>
    <property type="molecule type" value="Genomic_DNA"/>
</dbReference>
<dbReference type="EMBL" id="JAAEDK010000001">
    <property type="protein sequence ID" value="MBR0657695.1"/>
    <property type="molecule type" value="Genomic_DNA"/>
</dbReference>
<organism evidence="1 4">
    <name type="scientific">Neoroseomonas oryzicola</name>
    <dbReference type="NCBI Taxonomy" id="535904"/>
    <lineage>
        <taxon>Bacteria</taxon>
        <taxon>Pseudomonadati</taxon>
        <taxon>Pseudomonadota</taxon>
        <taxon>Alphaproteobacteria</taxon>
        <taxon>Acetobacterales</taxon>
        <taxon>Acetobacteraceae</taxon>
        <taxon>Neoroseomonas</taxon>
    </lineage>
</organism>
<evidence type="ECO:0000313" key="3">
    <source>
        <dbReference type="Proteomes" id="UP000746741"/>
    </source>
</evidence>
<evidence type="ECO:0000313" key="1">
    <source>
        <dbReference type="EMBL" id="MBR0657695.1"/>
    </source>
</evidence>
<dbReference type="Proteomes" id="UP001138708">
    <property type="component" value="Unassembled WGS sequence"/>
</dbReference>
<comment type="caution">
    <text evidence="1">The sequence shown here is derived from an EMBL/GenBank/DDBJ whole genome shotgun (WGS) entry which is preliminary data.</text>
</comment>
<protein>
    <submittedName>
        <fullName evidence="1">DUF2218 domain-containing protein</fullName>
    </submittedName>
</protein>
<sequence>MATSEARVATASARRYLGQLCKHFQHRLPVTLEETTGGIAFPMGRCDVAAEDRTLVLRASATTAEDLAKLEDVVARHLVRFAFREELAIDWARAPAA</sequence>
<proteinExistence type="predicted"/>
<dbReference type="RefSeq" id="WP_168042858.1">
    <property type="nucleotide sequence ID" value="NZ_JAAEDK010000001.1"/>
</dbReference>
<reference evidence="1" key="1">
    <citation type="submission" date="2020-01" db="EMBL/GenBank/DDBJ databases">
        <authorList>
            <person name="Rat A."/>
        </authorList>
    </citation>
    <scope>NUCLEOTIDE SEQUENCE</scope>
    <source>
        <strain evidence="1">LMG 31161</strain>
    </source>
</reference>